<evidence type="ECO:0000313" key="7">
    <source>
        <dbReference type="Proteomes" id="UP000256964"/>
    </source>
</evidence>
<feature type="domain" description="MYND-type" evidence="5">
    <location>
        <begin position="5"/>
        <end position="41"/>
    </location>
</feature>
<dbReference type="AlphaFoldDB" id="A0A371D1Z8"/>
<dbReference type="Pfam" id="PF01753">
    <property type="entry name" value="zf-MYND"/>
    <property type="match status" value="1"/>
</dbReference>
<keyword evidence="1" id="KW-0479">Metal-binding</keyword>
<protein>
    <recommendedName>
        <fullName evidence="5">MYND-type domain-containing protein</fullName>
    </recommendedName>
</protein>
<evidence type="ECO:0000256" key="3">
    <source>
        <dbReference type="ARBA" id="ARBA00022833"/>
    </source>
</evidence>
<sequence length="174" mass="19852">MSYPCSVCYADATLACSGCKYQRYCSAECQKYDWKTHKKGCKMQQILNKFNDEHNAKPRGRPPTSCCTGCNVKFSEDYPCEDECPTCGYVACESCIADTSNGTCYCAGSNFGRNYCEMEPRWYHMDGNGKSYNGDRHPLDDYPEEVYESEPRACNNCGKVTKLFKKDYRRPTAY</sequence>
<gene>
    <name evidence="6" type="ORF">OH76DRAFT_1355848</name>
</gene>
<evidence type="ECO:0000256" key="2">
    <source>
        <dbReference type="ARBA" id="ARBA00022771"/>
    </source>
</evidence>
<dbReference type="Proteomes" id="UP000256964">
    <property type="component" value="Unassembled WGS sequence"/>
</dbReference>
<keyword evidence="7" id="KW-1185">Reference proteome</keyword>
<keyword evidence="3" id="KW-0862">Zinc</keyword>
<dbReference type="SUPFAM" id="SSF144232">
    <property type="entry name" value="HIT/MYND zinc finger-like"/>
    <property type="match status" value="1"/>
</dbReference>
<reference evidence="6 7" key="1">
    <citation type="journal article" date="2018" name="Biotechnol. Biofuels">
        <title>Integrative visual omics of the white-rot fungus Polyporus brumalis exposes the biotechnological potential of its oxidative enzymes for delignifying raw plant biomass.</title>
        <authorList>
            <person name="Miyauchi S."/>
            <person name="Rancon A."/>
            <person name="Drula E."/>
            <person name="Hage H."/>
            <person name="Chaduli D."/>
            <person name="Favel A."/>
            <person name="Grisel S."/>
            <person name="Henrissat B."/>
            <person name="Herpoel-Gimbert I."/>
            <person name="Ruiz-Duenas F.J."/>
            <person name="Chevret D."/>
            <person name="Hainaut M."/>
            <person name="Lin J."/>
            <person name="Wang M."/>
            <person name="Pangilinan J."/>
            <person name="Lipzen A."/>
            <person name="Lesage-Meessen L."/>
            <person name="Navarro D."/>
            <person name="Riley R."/>
            <person name="Grigoriev I.V."/>
            <person name="Zhou S."/>
            <person name="Raouche S."/>
            <person name="Rosso M.N."/>
        </authorList>
    </citation>
    <scope>NUCLEOTIDE SEQUENCE [LARGE SCALE GENOMIC DNA]</scope>
    <source>
        <strain evidence="6 7">BRFM 1820</strain>
    </source>
</reference>
<dbReference type="GO" id="GO:0008270">
    <property type="term" value="F:zinc ion binding"/>
    <property type="evidence" value="ECO:0007669"/>
    <property type="project" value="UniProtKB-KW"/>
</dbReference>
<keyword evidence="2 4" id="KW-0863">Zinc-finger</keyword>
<proteinExistence type="predicted"/>
<evidence type="ECO:0000256" key="4">
    <source>
        <dbReference type="PROSITE-ProRule" id="PRU00134"/>
    </source>
</evidence>
<dbReference type="EMBL" id="KZ857426">
    <property type="protein sequence ID" value="RDX46578.1"/>
    <property type="molecule type" value="Genomic_DNA"/>
</dbReference>
<evidence type="ECO:0000313" key="6">
    <source>
        <dbReference type="EMBL" id="RDX46578.1"/>
    </source>
</evidence>
<dbReference type="PROSITE" id="PS50865">
    <property type="entry name" value="ZF_MYND_2"/>
    <property type="match status" value="1"/>
</dbReference>
<dbReference type="Gene3D" id="6.10.140.2220">
    <property type="match status" value="1"/>
</dbReference>
<name>A0A371D1Z8_9APHY</name>
<dbReference type="STRING" id="139420.A0A371D1Z8"/>
<dbReference type="OrthoDB" id="432970at2759"/>
<evidence type="ECO:0000259" key="5">
    <source>
        <dbReference type="PROSITE" id="PS50865"/>
    </source>
</evidence>
<dbReference type="InterPro" id="IPR002893">
    <property type="entry name" value="Znf_MYND"/>
</dbReference>
<evidence type="ECO:0000256" key="1">
    <source>
        <dbReference type="ARBA" id="ARBA00022723"/>
    </source>
</evidence>
<dbReference type="PROSITE" id="PS01360">
    <property type="entry name" value="ZF_MYND_1"/>
    <property type="match status" value="1"/>
</dbReference>
<organism evidence="6 7">
    <name type="scientific">Lentinus brumalis</name>
    <dbReference type="NCBI Taxonomy" id="2498619"/>
    <lineage>
        <taxon>Eukaryota</taxon>
        <taxon>Fungi</taxon>
        <taxon>Dikarya</taxon>
        <taxon>Basidiomycota</taxon>
        <taxon>Agaricomycotina</taxon>
        <taxon>Agaricomycetes</taxon>
        <taxon>Polyporales</taxon>
        <taxon>Polyporaceae</taxon>
        <taxon>Lentinus</taxon>
    </lineage>
</organism>
<accession>A0A371D1Z8</accession>